<evidence type="ECO:0000313" key="1">
    <source>
        <dbReference type="EMBL" id="MDR7665318.1"/>
    </source>
</evidence>
<comment type="caution">
    <text evidence="1">The sequence shown here is derived from an EMBL/GenBank/DDBJ whole genome shotgun (WGS) entry which is preliminary data.</text>
</comment>
<dbReference type="RefSeq" id="WP_310575340.1">
    <property type="nucleotide sequence ID" value="NZ_JAVKPK010000017.1"/>
</dbReference>
<accession>A0ABU2D023</accession>
<name>A0ABU2D023_9EURY</name>
<proteinExistence type="predicted"/>
<dbReference type="Proteomes" id="UP001246244">
    <property type="component" value="Unassembled WGS sequence"/>
</dbReference>
<dbReference type="InterPro" id="IPR025332">
    <property type="entry name" value="DUF4238"/>
</dbReference>
<keyword evidence="2" id="KW-1185">Reference proteome</keyword>
<organism evidence="1 2">
    <name type="scientific">Methanosarcina baikalica</name>
    <dbReference type="NCBI Taxonomy" id="3073890"/>
    <lineage>
        <taxon>Archaea</taxon>
        <taxon>Methanobacteriati</taxon>
        <taxon>Methanobacteriota</taxon>
        <taxon>Stenosarchaea group</taxon>
        <taxon>Methanomicrobia</taxon>
        <taxon>Methanosarcinales</taxon>
        <taxon>Methanosarcinaceae</taxon>
        <taxon>Methanosarcina</taxon>
    </lineage>
</organism>
<evidence type="ECO:0000313" key="2">
    <source>
        <dbReference type="Proteomes" id="UP001246244"/>
    </source>
</evidence>
<sequence>MNKSNNQQPISHHYVPQFYLRQFSNKRGKEYYIYTFDKVFKKTFQTNVQNVCCEDYFNDLIDRIPNSYYESLINESKSGKKLKKINTVKDFIELRDDEEPIFIKPPEILFNVNENEFSKIYP</sequence>
<gene>
    <name evidence="1" type="ORF">RG963_05870</name>
</gene>
<protein>
    <submittedName>
        <fullName evidence="1">DUF4238 domain-containing protein</fullName>
    </submittedName>
</protein>
<reference evidence="2" key="1">
    <citation type="submission" date="2023-07" db="EMBL/GenBank/DDBJ databases">
        <title>Whole-genome sequencing of a new Methanosarcina sp. Z-7115.</title>
        <authorList>
            <person name="Zhilina T.N."/>
            <person name="Merkel A.Y."/>
        </authorList>
    </citation>
    <scope>NUCLEOTIDE SEQUENCE [LARGE SCALE GENOMIC DNA]</scope>
    <source>
        <strain evidence="2">Z-7115</strain>
    </source>
</reference>
<dbReference type="Pfam" id="PF14022">
    <property type="entry name" value="DUF4238"/>
    <property type="match status" value="1"/>
</dbReference>
<dbReference type="EMBL" id="JAVKPK010000017">
    <property type="protein sequence ID" value="MDR7665318.1"/>
    <property type="molecule type" value="Genomic_DNA"/>
</dbReference>